<organism evidence="2 3">
    <name type="scientific">Actinoallomurus acaciae</name>
    <dbReference type="NCBI Taxonomy" id="502577"/>
    <lineage>
        <taxon>Bacteria</taxon>
        <taxon>Bacillati</taxon>
        <taxon>Actinomycetota</taxon>
        <taxon>Actinomycetes</taxon>
        <taxon>Streptosporangiales</taxon>
        <taxon>Thermomonosporaceae</taxon>
        <taxon>Actinoallomurus</taxon>
    </lineage>
</organism>
<dbReference type="Pfam" id="PF09346">
    <property type="entry name" value="SMI1_KNR4"/>
    <property type="match status" value="1"/>
</dbReference>
<accession>A0ABV5YMV6</accession>
<reference evidence="2 3" key="1">
    <citation type="submission" date="2024-09" db="EMBL/GenBank/DDBJ databases">
        <authorList>
            <person name="Sun Q."/>
            <person name="Mori K."/>
        </authorList>
    </citation>
    <scope>NUCLEOTIDE SEQUENCE [LARGE SCALE GENOMIC DNA]</scope>
    <source>
        <strain evidence="2 3">TBRC 0563</strain>
    </source>
</reference>
<dbReference type="SUPFAM" id="SSF160631">
    <property type="entry name" value="SMI1/KNR4-like"/>
    <property type="match status" value="1"/>
</dbReference>
<sequence>MARFEHVKSSFWGAGTYGVQPPLTDALIHQAEELLSVNLPPELLELLRLRNGGPVSDAWSAFPTRQPTSWSPDHVPFTDLHGIGHDGHSTTLLDSPYLTTEWDLPTRLVLLSGDGHYWIALDYRTQHEPCVTWFDTDLDTELQLAAGFRAFIEGLMPTEDLAGSRPAIRRSSPMRGSL</sequence>
<dbReference type="RefSeq" id="WP_378209185.1">
    <property type="nucleotide sequence ID" value="NZ_JBHLZP010000272.1"/>
</dbReference>
<feature type="domain" description="Knr4/Smi1-like" evidence="1">
    <location>
        <begin position="22"/>
        <end position="154"/>
    </location>
</feature>
<proteinExistence type="predicted"/>
<evidence type="ECO:0000313" key="3">
    <source>
        <dbReference type="Proteomes" id="UP001589627"/>
    </source>
</evidence>
<evidence type="ECO:0000259" key="1">
    <source>
        <dbReference type="SMART" id="SM00860"/>
    </source>
</evidence>
<keyword evidence="3" id="KW-1185">Reference proteome</keyword>
<dbReference type="InterPro" id="IPR018958">
    <property type="entry name" value="Knr4/Smi1-like_dom"/>
</dbReference>
<evidence type="ECO:0000313" key="2">
    <source>
        <dbReference type="EMBL" id="MFB9836383.1"/>
    </source>
</evidence>
<dbReference type="Proteomes" id="UP001589627">
    <property type="component" value="Unassembled WGS sequence"/>
</dbReference>
<name>A0ABV5YMV6_9ACTN</name>
<protein>
    <submittedName>
        <fullName evidence="2">SMI1/KNR4 family protein</fullName>
    </submittedName>
</protein>
<dbReference type="SMART" id="SM00860">
    <property type="entry name" value="SMI1_KNR4"/>
    <property type="match status" value="1"/>
</dbReference>
<comment type="caution">
    <text evidence="2">The sequence shown here is derived from an EMBL/GenBank/DDBJ whole genome shotgun (WGS) entry which is preliminary data.</text>
</comment>
<gene>
    <name evidence="2" type="ORF">ACFFNX_29840</name>
</gene>
<dbReference type="EMBL" id="JBHLZP010000272">
    <property type="protein sequence ID" value="MFB9836383.1"/>
    <property type="molecule type" value="Genomic_DNA"/>
</dbReference>
<dbReference type="InterPro" id="IPR037883">
    <property type="entry name" value="Knr4/Smi1-like_sf"/>
</dbReference>
<dbReference type="Gene3D" id="3.40.1580.10">
    <property type="entry name" value="SMI1/KNR4-like"/>
    <property type="match status" value="1"/>
</dbReference>